<evidence type="ECO:0000313" key="4">
    <source>
        <dbReference type="Proteomes" id="UP001642409"/>
    </source>
</evidence>
<dbReference type="EMBL" id="CAXDID020000137">
    <property type="protein sequence ID" value="CAL6037634.1"/>
    <property type="molecule type" value="Genomic_DNA"/>
</dbReference>
<evidence type="ECO:0000313" key="3">
    <source>
        <dbReference type="EMBL" id="CAL6054114.1"/>
    </source>
</evidence>
<dbReference type="EMBL" id="CATOUU010000025">
    <property type="protein sequence ID" value="CAI9913394.1"/>
    <property type="molecule type" value="Genomic_DNA"/>
</dbReference>
<accession>A0AA86N6H3</accession>
<evidence type="ECO:0000313" key="2">
    <source>
        <dbReference type="EMBL" id="CAL6037634.1"/>
    </source>
</evidence>
<dbReference type="Proteomes" id="UP001642409">
    <property type="component" value="Unassembled WGS sequence"/>
</dbReference>
<keyword evidence="4" id="KW-1185">Reference proteome</keyword>
<dbReference type="EMBL" id="CAXDID020000201">
    <property type="protein sequence ID" value="CAL6054114.1"/>
    <property type="molecule type" value="Genomic_DNA"/>
</dbReference>
<dbReference type="AlphaFoldDB" id="A0AA86N6H3"/>
<reference evidence="1" key="1">
    <citation type="submission" date="2023-06" db="EMBL/GenBank/DDBJ databases">
        <authorList>
            <person name="Kurt Z."/>
        </authorList>
    </citation>
    <scope>NUCLEOTIDE SEQUENCE</scope>
</reference>
<reference evidence="2 4" key="2">
    <citation type="submission" date="2024-07" db="EMBL/GenBank/DDBJ databases">
        <authorList>
            <person name="Akdeniz Z."/>
        </authorList>
    </citation>
    <scope>NUCLEOTIDE SEQUENCE [LARGE SCALE GENOMIC DNA]</scope>
</reference>
<comment type="caution">
    <text evidence="1">The sequence shown here is derived from an EMBL/GenBank/DDBJ whole genome shotgun (WGS) entry which is preliminary data.</text>
</comment>
<organism evidence="1">
    <name type="scientific">Hexamita inflata</name>
    <dbReference type="NCBI Taxonomy" id="28002"/>
    <lineage>
        <taxon>Eukaryota</taxon>
        <taxon>Metamonada</taxon>
        <taxon>Diplomonadida</taxon>
        <taxon>Hexamitidae</taxon>
        <taxon>Hexamitinae</taxon>
        <taxon>Hexamita</taxon>
    </lineage>
</organism>
<sequence>MNIQTMLFRKRYSDKNIPKTYSENIFRQIKSFRENNQCKINQIVRVGRYSVISVMGRGGVVLCGGAPMRFSILAVVIDRTSYILFISYLSSQHMIFNFMIHDLNCHGHGAGLDNNYYYQHELPYLQPPNDLFPPQFCLLKLVQPIGILAYMNESSLRLIFISSHLYSFREFNNIRQSLLNQLL</sequence>
<protein>
    <submittedName>
        <fullName evidence="2">Hypothetical_protein</fullName>
    </submittedName>
</protein>
<gene>
    <name evidence="1" type="ORF">HINF_LOCUS1039</name>
    <name evidence="2" type="ORF">HINF_LOCUS36983</name>
    <name evidence="3" type="ORF">HINF_LOCUS45909</name>
</gene>
<proteinExistence type="predicted"/>
<evidence type="ECO:0000313" key="1">
    <source>
        <dbReference type="EMBL" id="CAI9913394.1"/>
    </source>
</evidence>
<name>A0AA86N6H3_9EUKA</name>